<accession>A0A1M7C1P4</accession>
<organism evidence="2 3">
    <name type="scientific">Chryseobacterium contaminans</name>
    <dbReference type="NCBI Taxonomy" id="1423959"/>
    <lineage>
        <taxon>Bacteria</taxon>
        <taxon>Pseudomonadati</taxon>
        <taxon>Bacteroidota</taxon>
        <taxon>Flavobacteriia</taxon>
        <taxon>Flavobacteriales</taxon>
        <taxon>Weeksellaceae</taxon>
        <taxon>Chryseobacterium group</taxon>
        <taxon>Chryseobacterium</taxon>
    </lineage>
</organism>
<proteinExistence type="predicted"/>
<feature type="transmembrane region" description="Helical" evidence="1">
    <location>
        <begin position="40"/>
        <end position="61"/>
    </location>
</feature>
<evidence type="ECO:0000313" key="3">
    <source>
        <dbReference type="Proteomes" id="UP000184069"/>
    </source>
</evidence>
<protein>
    <submittedName>
        <fullName evidence="2">Uncharacterized protein</fullName>
    </submittedName>
</protein>
<name>A0A1M7C1P4_9FLAO</name>
<keyword evidence="1" id="KW-0812">Transmembrane</keyword>
<dbReference type="AlphaFoldDB" id="A0A1M7C1P4"/>
<dbReference type="RefSeq" id="WP_073300288.1">
    <property type="nucleotide sequence ID" value="NZ_FRBM01000005.1"/>
</dbReference>
<reference evidence="2 3" key="1">
    <citation type="submission" date="2016-11" db="EMBL/GenBank/DDBJ databases">
        <authorList>
            <person name="Jaros S."/>
            <person name="Januszkiewicz K."/>
            <person name="Wedrychowicz H."/>
        </authorList>
    </citation>
    <scope>NUCLEOTIDE SEQUENCE [LARGE SCALE GENOMIC DNA]</scope>
    <source>
        <strain evidence="2 3">DSM 27621</strain>
    </source>
</reference>
<keyword evidence="1" id="KW-1133">Transmembrane helix</keyword>
<dbReference type="EMBL" id="FRBM01000005">
    <property type="protein sequence ID" value="SHL60759.1"/>
    <property type="molecule type" value="Genomic_DNA"/>
</dbReference>
<dbReference type="Proteomes" id="UP000184069">
    <property type="component" value="Unassembled WGS sequence"/>
</dbReference>
<feature type="transmembrane region" description="Helical" evidence="1">
    <location>
        <begin position="12"/>
        <end position="34"/>
    </location>
</feature>
<dbReference type="STRING" id="1423959.SAMN05444407_10540"/>
<sequence>MIKEVVFRALNWRWYFTSLLTLFTGIFCWLLILILPVSKFTWNFFSVTPFLVAGLSFILGISRLFKKDQFKDGLWQCLLSFIMFTVIGVLFAFYPPKSPYKPYNNDIKNPKNAKFSMPLKQFVDEKELVEVTQPDILIYDYLQPGSYKYDVFLNKIEKGKVYLKVFDFNTNRILSEKEIKKESMRKVFNPSDELKEFSSGNDGFTVTEGDWGDYYGSKIEVWFQPDNPNEPERKLIEKNYIIQGN</sequence>
<evidence type="ECO:0000313" key="2">
    <source>
        <dbReference type="EMBL" id="SHL60759.1"/>
    </source>
</evidence>
<feature type="transmembrane region" description="Helical" evidence="1">
    <location>
        <begin position="73"/>
        <end position="94"/>
    </location>
</feature>
<keyword evidence="1" id="KW-0472">Membrane</keyword>
<evidence type="ECO:0000256" key="1">
    <source>
        <dbReference type="SAM" id="Phobius"/>
    </source>
</evidence>
<gene>
    <name evidence="2" type="ORF">SAMN05444407_10540</name>
</gene>